<evidence type="ECO:0000313" key="3">
    <source>
        <dbReference type="Proteomes" id="UP000642144"/>
    </source>
</evidence>
<dbReference type="Gene3D" id="3.30.70.1290">
    <property type="entry name" value="Transposase IS200-like"/>
    <property type="match status" value="1"/>
</dbReference>
<protein>
    <submittedName>
        <fullName evidence="2">Addiction module toxin RelE</fullName>
    </submittedName>
</protein>
<dbReference type="Proteomes" id="UP000642144">
    <property type="component" value="Unassembled WGS sequence"/>
</dbReference>
<organism evidence="2 3">
    <name type="scientific">Duganella levis</name>
    <dbReference type="NCBI Taxonomy" id="2692169"/>
    <lineage>
        <taxon>Bacteria</taxon>
        <taxon>Pseudomonadati</taxon>
        <taxon>Pseudomonadota</taxon>
        <taxon>Betaproteobacteria</taxon>
        <taxon>Burkholderiales</taxon>
        <taxon>Oxalobacteraceae</taxon>
        <taxon>Telluria group</taxon>
        <taxon>Duganella</taxon>
    </lineage>
</organism>
<dbReference type="PANTHER" id="PTHR34322:SF2">
    <property type="entry name" value="TRANSPOSASE IS200-LIKE DOMAIN-CONTAINING PROTEIN"/>
    <property type="match status" value="1"/>
</dbReference>
<dbReference type="EMBL" id="WWCT01000001">
    <property type="protein sequence ID" value="MYN25227.1"/>
    <property type="molecule type" value="Genomic_DNA"/>
</dbReference>
<dbReference type="InterPro" id="IPR036515">
    <property type="entry name" value="Transposase_17_sf"/>
</dbReference>
<feature type="domain" description="Transposase IS200-like" evidence="1">
    <location>
        <begin position="9"/>
        <end position="123"/>
    </location>
</feature>
<sequence length="292" mass="33720">MSRPLRLEFAGALYHVYSRGDRRQAIYHDDSDRLVWLSVLERICARFNFTVHSFCQMTNHYHLLVETGEANLSAGMRQLNGNYSQYFNRRHDFVGHVFQGRYHAVLVQKETYLLELARYIVLNPLRAGIVATLDDWQWSSYPLTVQHQPAPPWLQVDWLLSQFGATRLEAIQEYRQFLAAGVGKANPLNSTRHQLLLGDDSFLAQHYAEPSENRLSEVARVHRRALALSLADYQSKFPDREQAILHAYLSTAYTMKQIGEYFNVSNRTVSRIVRKLECLPSSPCAFGRTDPE</sequence>
<keyword evidence="3" id="KW-1185">Reference proteome</keyword>
<comment type="caution">
    <text evidence="2">The sequence shown here is derived from an EMBL/GenBank/DDBJ whole genome shotgun (WGS) entry which is preliminary data.</text>
</comment>
<dbReference type="InterPro" id="IPR013324">
    <property type="entry name" value="RNA_pol_sigma_r3/r4-like"/>
</dbReference>
<dbReference type="PANTHER" id="PTHR34322">
    <property type="entry name" value="TRANSPOSASE, Y1_TNP DOMAIN-CONTAINING"/>
    <property type="match status" value="1"/>
</dbReference>
<evidence type="ECO:0000259" key="1">
    <source>
        <dbReference type="SMART" id="SM01321"/>
    </source>
</evidence>
<dbReference type="SUPFAM" id="SSF143422">
    <property type="entry name" value="Transposase IS200-like"/>
    <property type="match status" value="1"/>
</dbReference>
<dbReference type="RefSeq" id="WP_161053336.1">
    <property type="nucleotide sequence ID" value="NZ_WWCT01000001.1"/>
</dbReference>
<dbReference type="InterPro" id="IPR002686">
    <property type="entry name" value="Transposase_17"/>
</dbReference>
<dbReference type="SMART" id="SM01321">
    <property type="entry name" value="Y1_Tnp"/>
    <property type="match status" value="1"/>
</dbReference>
<reference evidence="2 3" key="1">
    <citation type="submission" date="2019-12" db="EMBL/GenBank/DDBJ databases">
        <title>Novel species isolated from a subtropical stream in China.</title>
        <authorList>
            <person name="Lu H."/>
        </authorList>
    </citation>
    <scope>NUCLEOTIDE SEQUENCE [LARGE SCALE GENOMIC DNA]</scope>
    <source>
        <strain evidence="2 3">CY42W</strain>
    </source>
</reference>
<dbReference type="InterPro" id="IPR007630">
    <property type="entry name" value="RNA_pol_sigma70_r4"/>
</dbReference>
<evidence type="ECO:0000313" key="2">
    <source>
        <dbReference type="EMBL" id="MYN25227.1"/>
    </source>
</evidence>
<gene>
    <name evidence="2" type="ORF">GTP69_02265</name>
</gene>
<dbReference type="Gene3D" id="1.20.140.160">
    <property type="match status" value="1"/>
</dbReference>
<accession>A0ABW9VUD6</accession>
<name>A0ABW9VUD6_9BURK</name>
<dbReference type="SUPFAM" id="SSF88659">
    <property type="entry name" value="Sigma3 and sigma4 domains of RNA polymerase sigma factors"/>
    <property type="match status" value="1"/>
</dbReference>
<dbReference type="Pfam" id="PF04545">
    <property type="entry name" value="Sigma70_r4"/>
    <property type="match status" value="1"/>
</dbReference>
<proteinExistence type="predicted"/>
<dbReference type="Pfam" id="PF01797">
    <property type="entry name" value="Y1_Tnp"/>
    <property type="match status" value="1"/>
</dbReference>